<feature type="transmembrane region" description="Helical" evidence="1">
    <location>
        <begin position="35"/>
        <end position="59"/>
    </location>
</feature>
<protein>
    <submittedName>
        <fullName evidence="2">Peptidoglycan/LPS O-acetylase OafA/YrhL</fullName>
    </submittedName>
</protein>
<evidence type="ECO:0000256" key="1">
    <source>
        <dbReference type="SAM" id="Phobius"/>
    </source>
</evidence>
<keyword evidence="1" id="KW-0812">Transmembrane</keyword>
<keyword evidence="3" id="KW-1185">Reference proteome</keyword>
<feature type="transmembrane region" description="Helical" evidence="1">
    <location>
        <begin position="12"/>
        <end position="29"/>
    </location>
</feature>
<dbReference type="Proteomes" id="UP000590740">
    <property type="component" value="Unassembled WGS sequence"/>
</dbReference>
<accession>A0A7W7YBB9</accession>
<gene>
    <name evidence="2" type="ORF">HNQ65_002650</name>
</gene>
<evidence type="ECO:0000313" key="2">
    <source>
        <dbReference type="EMBL" id="MBB5033067.1"/>
    </source>
</evidence>
<keyword evidence="1" id="KW-0472">Membrane</keyword>
<organism evidence="2 3">
    <name type="scientific">Prosthecobacter vanneervenii</name>
    <dbReference type="NCBI Taxonomy" id="48466"/>
    <lineage>
        <taxon>Bacteria</taxon>
        <taxon>Pseudomonadati</taxon>
        <taxon>Verrucomicrobiota</taxon>
        <taxon>Verrucomicrobiia</taxon>
        <taxon>Verrucomicrobiales</taxon>
        <taxon>Verrucomicrobiaceae</taxon>
        <taxon>Prosthecobacter</taxon>
    </lineage>
</organism>
<sequence>MNSTPPRLPVVDMLRAFAAVAFLAVLLLAEQHLFHWLFLFMPGMLAALAVSIGAAWLLWRYVELPAQRWSSCIRYAGRRPQKAPAADAVPVSPETAAG</sequence>
<name>A0A7W7YBB9_9BACT</name>
<proteinExistence type="predicted"/>
<dbReference type="RefSeq" id="WP_184339987.1">
    <property type="nucleotide sequence ID" value="NZ_JACHIG010000005.1"/>
</dbReference>
<dbReference type="AlphaFoldDB" id="A0A7W7YBB9"/>
<keyword evidence="1" id="KW-1133">Transmembrane helix</keyword>
<comment type="caution">
    <text evidence="2">The sequence shown here is derived from an EMBL/GenBank/DDBJ whole genome shotgun (WGS) entry which is preliminary data.</text>
</comment>
<evidence type="ECO:0000313" key="3">
    <source>
        <dbReference type="Proteomes" id="UP000590740"/>
    </source>
</evidence>
<reference evidence="2 3" key="1">
    <citation type="submission" date="2020-08" db="EMBL/GenBank/DDBJ databases">
        <title>Genomic Encyclopedia of Type Strains, Phase IV (KMG-IV): sequencing the most valuable type-strain genomes for metagenomic binning, comparative biology and taxonomic classification.</title>
        <authorList>
            <person name="Goeker M."/>
        </authorList>
    </citation>
    <scope>NUCLEOTIDE SEQUENCE [LARGE SCALE GENOMIC DNA]</scope>
    <source>
        <strain evidence="2 3">DSM 12252</strain>
    </source>
</reference>
<dbReference type="EMBL" id="JACHIG010000005">
    <property type="protein sequence ID" value="MBB5033067.1"/>
    <property type="molecule type" value="Genomic_DNA"/>
</dbReference>